<dbReference type="EMBL" id="JAKMXF010000221">
    <property type="protein sequence ID" value="KAI6654841.1"/>
    <property type="molecule type" value="Genomic_DNA"/>
</dbReference>
<dbReference type="AlphaFoldDB" id="A0AAV7K1R8"/>
<reference evidence="1 2" key="1">
    <citation type="journal article" date="2023" name="BMC Biol.">
        <title>The compact genome of the sponge Oopsacas minuta (Hexactinellida) is lacking key metazoan core genes.</title>
        <authorList>
            <person name="Santini S."/>
            <person name="Schenkelaars Q."/>
            <person name="Jourda C."/>
            <person name="Duchesne M."/>
            <person name="Belahbib H."/>
            <person name="Rocher C."/>
            <person name="Selva M."/>
            <person name="Riesgo A."/>
            <person name="Vervoort M."/>
            <person name="Leys S.P."/>
            <person name="Kodjabachian L."/>
            <person name="Le Bivic A."/>
            <person name="Borchiellini C."/>
            <person name="Claverie J.M."/>
            <person name="Renard E."/>
        </authorList>
    </citation>
    <scope>NUCLEOTIDE SEQUENCE [LARGE SCALE GENOMIC DNA]</scope>
    <source>
        <strain evidence="1">SPO-2</strain>
    </source>
</reference>
<comment type="caution">
    <text evidence="1">The sequence shown here is derived from an EMBL/GenBank/DDBJ whole genome shotgun (WGS) entry which is preliminary data.</text>
</comment>
<evidence type="ECO:0000313" key="1">
    <source>
        <dbReference type="EMBL" id="KAI6654841.1"/>
    </source>
</evidence>
<proteinExistence type="predicted"/>
<dbReference type="Proteomes" id="UP001165289">
    <property type="component" value="Unassembled WGS sequence"/>
</dbReference>
<dbReference type="Pfam" id="PF04241">
    <property type="entry name" value="DUF423"/>
    <property type="match status" value="1"/>
</dbReference>
<name>A0AAV7K1R8_9METZ</name>
<evidence type="ECO:0000313" key="2">
    <source>
        <dbReference type="Proteomes" id="UP001165289"/>
    </source>
</evidence>
<protein>
    <recommendedName>
        <fullName evidence="3">Transmembrane protein</fullName>
    </recommendedName>
</protein>
<accession>A0AAV7K1R8</accession>
<evidence type="ECO:0008006" key="3">
    <source>
        <dbReference type="Google" id="ProtNLM"/>
    </source>
</evidence>
<gene>
    <name evidence="1" type="ORF">LOD99_2720</name>
</gene>
<sequence>MSTSMRPNFPSHFKHMPCGTMWVKMAGVGGITALVVKYYALKSESLTEESKNDISLAVQHQLAASVLLIALPNGRPYGVPKGLLCIGTLLFCGGTYLRSFYELSLGHLPFIGQLLYGLAWCSMIFAY</sequence>
<dbReference type="InterPro" id="IPR006696">
    <property type="entry name" value="DUF423"/>
</dbReference>
<keyword evidence="2" id="KW-1185">Reference proteome</keyword>
<organism evidence="1 2">
    <name type="scientific">Oopsacas minuta</name>
    <dbReference type="NCBI Taxonomy" id="111878"/>
    <lineage>
        <taxon>Eukaryota</taxon>
        <taxon>Metazoa</taxon>
        <taxon>Porifera</taxon>
        <taxon>Hexactinellida</taxon>
        <taxon>Hexasterophora</taxon>
        <taxon>Lyssacinosida</taxon>
        <taxon>Leucopsacidae</taxon>
        <taxon>Oopsacas</taxon>
    </lineage>
</organism>